<dbReference type="GO" id="GO:0140359">
    <property type="term" value="F:ABC-type transporter activity"/>
    <property type="evidence" value="ECO:0007669"/>
    <property type="project" value="InterPro"/>
</dbReference>
<dbReference type="PANTHER" id="PTHR43471:SF13">
    <property type="entry name" value="ABC-2 TYPE TRANSPORT SYSTEM PERMEASE PROTEIN"/>
    <property type="match status" value="1"/>
</dbReference>
<reference evidence="2 3" key="1">
    <citation type="submission" date="2016-08" db="EMBL/GenBank/DDBJ databases">
        <authorList>
            <person name="Seilhamer J.J."/>
        </authorList>
    </citation>
    <scope>NUCLEOTIDE SEQUENCE [LARGE SCALE GENOMIC DNA]</scope>
    <source>
        <strain evidence="2">L21-II-0</strain>
    </source>
</reference>
<dbReference type="RefSeq" id="WP_178377662.1">
    <property type="nucleotide sequence ID" value="NZ_FMID01000011.1"/>
</dbReference>
<keyword evidence="1" id="KW-1133">Transmembrane helix</keyword>
<feature type="transmembrane region" description="Helical" evidence="1">
    <location>
        <begin position="85"/>
        <end position="112"/>
    </location>
</feature>
<dbReference type="STRING" id="118126.L21_0422"/>
<dbReference type="EMBL" id="FMID01000011">
    <property type="protein sequence ID" value="SCL74543.1"/>
    <property type="molecule type" value="Genomic_DNA"/>
</dbReference>
<accession>A0A1M4MI51</accession>
<evidence type="ECO:0000313" key="3">
    <source>
        <dbReference type="Proteomes" id="UP000184671"/>
    </source>
</evidence>
<evidence type="ECO:0000256" key="1">
    <source>
        <dbReference type="SAM" id="Phobius"/>
    </source>
</evidence>
<sequence>MKDDRVADRIPDPSRTLLVAGKEFADHLASRRFTLVLLLFLILCSVSLYEGVENYSEKLATYSDGTAPVPKFLGYPGWMPEKPSLLVVFLNLSSQVLSYGPLLAIATGFDLITRERWSGSLKTLLSRPVFRDEVITGKALGGFAALTLAMSIAVLIALALLLLFAIVPSPAELGAILAFWLVSLVYLFTFFSVALLASAVVAESGSALVWSLVAIFVFSSVVPMVGGILTDAVAGTPPDVVDLMSDPHPTEEEWLQYREEEQVYLEHKERIGATVRLLSPQRNYQELAVAITNPRFSMWINPDPFALRTPHPGEEPLPDLPSLIALIWQPIVAMLALPAIFFGSAYTRFMRMDVR</sequence>
<dbReference type="AlphaFoldDB" id="A0A1M4MI51"/>
<name>A0A1M4MI51_9EURY</name>
<feature type="transmembrane region" description="Helical" evidence="1">
    <location>
        <begin position="208"/>
        <end position="229"/>
    </location>
</feature>
<protein>
    <submittedName>
        <fullName evidence="2">ABC-type transport system involved in multi-copper enzyme maturation, permease component</fullName>
    </submittedName>
</protein>
<dbReference type="OrthoDB" id="86287at2157"/>
<feature type="transmembrane region" description="Helical" evidence="1">
    <location>
        <begin position="173"/>
        <end position="196"/>
    </location>
</feature>
<feature type="transmembrane region" description="Helical" evidence="1">
    <location>
        <begin position="140"/>
        <end position="167"/>
    </location>
</feature>
<organism evidence="2 3">
    <name type="scientific">Methanoculleus chikugoensis</name>
    <dbReference type="NCBI Taxonomy" id="118126"/>
    <lineage>
        <taxon>Archaea</taxon>
        <taxon>Methanobacteriati</taxon>
        <taxon>Methanobacteriota</taxon>
        <taxon>Stenosarchaea group</taxon>
        <taxon>Methanomicrobia</taxon>
        <taxon>Methanomicrobiales</taxon>
        <taxon>Methanomicrobiaceae</taxon>
        <taxon>Methanoculleus</taxon>
    </lineage>
</organism>
<keyword evidence="1" id="KW-0812">Transmembrane</keyword>
<gene>
    <name evidence="2" type="ORF">L21_0422</name>
</gene>
<dbReference type="Proteomes" id="UP000184671">
    <property type="component" value="Unassembled WGS sequence"/>
</dbReference>
<dbReference type="PANTHER" id="PTHR43471">
    <property type="entry name" value="ABC TRANSPORTER PERMEASE"/>
    <property type="match status" value="1"/>
</dbReference>
<evidence type="ECO:0000313" key="2">
    <source>
        <dbReference type="EMBL" id="SCL74543.1"/>
    </source>
</evidence>
<proteinExistence type="predicted"/>
<keyword evidence="1" id="KW-0472">Membrane</keyword>
<feature type="transmembrane region" description="Helical" evidence="1">
    <location>
        <begin position="323"/>
        <end position="346"/>
    </location>
</feature>
<dbReference type="GO" id="GO:0005886">
    <property type="term" value="C:plasma membrane"/>
    <property type="evidence" value="ECO:0007669"/>
    <property type="project" value="UniProtKB-SubCell"/>
</dbReference>
<feature type="transmembrane region" description="Helical" evidence="1">
    <location>
        <begin position="32"/>
        <end position="49"/>
    </location>
</feature>
<dbReference type="Pfam" id="PF12679">
    <property type="entry name" value="ABC2_membrane_2"/>
    <property type="match status" value="1"/>
</dbReference>